<proteinExistence type="predicted"/>
<reference evidence="9" key="1">
    <citation type="submission" date="2024-05" db="EMBL/GenBank/DDBJ databases">
        <authorList>
            <person name="Kim S."/>
            <person name="Heo J."/>
            <person name="Choi H."/>
            <person name="Choi Y."/>
            <person name="Kwon S.-W."/>
            <person name="Kim Y."/>
        </authorList>
    </citation>
    <scope>NUCLEOTIDE SEQUENCE</scope>
    <source>
        <strain evidence="9">KACC 23699</strain>
    </source>
</reference>
<keyword evidence="4 7" id="KW-1133">Transmembrane helix</keyword>
<dbReference type="EMBL" id="CP157483">
    <property type="protein sequence ID" value="XBO44080.1"/>
    <property type="molecule type" value="Genomic_DNA"/>
</dbReference>
<feature type="transmembrane region" description="Helical" evidence="7">
    <location>
        <begin position="97"/>
        <end position="118"/>
    </location>
</feature>
<evidence type="ECO:0000256" key="5">
    <source>
        <dbReference type="ARBA" id="ARBA00023136"/>
    </source>
</evidence>
<dbReference type="AlphaFoldDB" id="A0AAU7JV04"/>
<sequence>MTGVQHTDQERDALPPGQTAPESGRRVSTRTLLVVGVVVCLLLAGVVSFYASKHPDGLVFVAGEKGFLGNAKGHASDGSPFAGYATRGIDDARLSGGIAGVAGVAVVGLLAGGLFTVLRRRGHDRHGD</sequence>
<keyword evidence="2" id="KW-1003">Cell membrane</keyword>
<evidence type="ECO:0000313" key="9">
    <source>
        <dbReference type="EMBL" id="XBO44080.1"/>
    </source>
</evidence>
<feature type="region of interest" description="Disordered" evidence="6">
    <location>
        <begin position="1"/>
        <end position="25"/>
    </location>
</feature>
<evidence type="ECO:0000256" key="7">
    <source>
        <dbReference type="SAM" id="Phobius"/>
    </source>
</evidence>
<name>A0AAU7JV04_9MICO</name>
<dbReference type="Pfam" id="PF13190">
    <property type="entry name" value="PDGLE"/>
    <property type="match status" value="1"/>
</dbReference>
<dbReference type="InterPro" id="IPR025937">
    <property type="entry name" value="PDGLE_dom"/>
</dbReference>
<feature type="domain" description="PDGLE" evidence="8">
    <location>
        <begin position="30"/>
        <end position="120"/>
    </location>
</feature>
<keyword evidence="5 7" id="KW-0472">Membrane</keyword>
<evidence type="ECO:0000256" key="6">
    <source>
        <dbReference type="SAM" id="MobiDB-lite"/>
    </source>
</evidence>
<feature type="transmembrane region" description="Helical" evidence="7">
    <location>
        <begin position="32"/>
        <end position="51"/>
    </location>
</feature>
<dbReference type="GO" id="GO:0005886">
    <property type="term" value="C:plasma membrane"/>
    <property type="evidence" value="ECO:0007669"/>
    <property type="project" value="UniProtKB-SubCell"/>
</dbReference>
<comment type="subcellular location">
    <subcellularLocation>
        <location evidence="1">Cell membrane</location>
    </subcellularLocation>
</comment>
<evidence type="ECO:0000256" key="2">
    <source>
        <dbReference type="ARBA" id="ARBA00022475"/>
    </source>
</evidence>
<accession>A0AAU7JV04</accession>
<keyword evidence="3 7" id="KW-0812">Transmembrane</keyword>
<evidence type="ECO:0000256" key="1">
    <source>
        <dbReference type="ARBA" id="ARBA00004236"/>
    </source>
</evidence>
<evidence type="ECO:0000259" key="8">
    <source>
        <dbReference type="Pfam" id="PF13190"/>
    </source>
</evidence>
<dbReference type="RefSeq" id="WP_406831538.1">
    <property type="nucleotide sequence ID" value="NZ_CP157483.1"/>
</dbReference>
<evidence type="ECO:0000256" key="4">
    <source>
        <dbReference type="ARBA" id="ARBA00022989"/>
    </source>
</evidence>
<evidence type="ECO:0000256" key="3">
    <source>
        <dbReference type="ARBA" id="ARBA00022692"/>
    </source>
</evidence>
<gene>
    <name evidence="9" type="ORF">ABEG17_01770</name>
</gene>
<organism evidence="9">
    <name type="scientific">Pedococcus sp. KACC 23699</name>
    <dbReference type="NCBI Taxonomy" id="3149228"/>
    <lineage>
        <taxon>Bacteria</taxon>
        <taxon>Bacillati</taxon>
        <taxon>Actinomycetota</taxon>
        <taxon>Actinomycetes</taxon>
        <taxon>Micrococcales</taxon>
        <taxon>Intrasporangiaceae</taxon>
        <taxon>Pedococcus</taxon>
    </lineage>
</organism>
<protein>
    <submittedName>
        <fullName evidence="9">PDGLE domain-containing protein</fullName>
    </submittedName>
</protein>